<dbReference type="Proteomes" id="UP000790709">
    <property type="component" value="Unassembled WGS sequence"/>
</dbReference>
<keyword evidence="2" id="KW-1185">Reference proteome</keyword>
<accession>A0ACB8C1Y9</accession>
<evidence type="ECO:0000313" key="1">
    <source>
        <dbReference type="EMBL" id="KAH7931393.1"/>
    </source>
</evidence>
<dbReference type="EMBL" id="MU266327">
    <property type="protein sequence ID" value="KAH7931393.1"/>
    <property type="molecule type" value="Genomic_DNA"/>
</dbReference>
<sequence>MYRVHSQLPPPNRGDHILIFLGRISLLTGTRSDRVLKRSGLEYCCMISGKVHHYIAAFWGVCFGRQEPQLRIFFTLLWAADSNYRDLFRSLCHIGFGCHYFSSWTYAVRLLVLTRGSFVSPHYSLALPSVNASIVVADSRHHSPSLKFTASTNGTDGQQKTQ</sequence>
<reference evidence="1" key="1">
    <citation type="journal article" date="2021" name="New Phytol.">
        <title>Evolutionary innovations through gain and loss of genes in the ectomycorrhizal Boletales.</title>
        <authorList>
            <person name="Wu G."/>
            <person name="Miyauchi S."/>
            <person name="Morin E."/>
            <person name="Kuo A."/>
            <person name="Drula E."/>
            <person name="Varga T."/>
            <person name="Kohler A."/>
            <person name="Feng B."/>
            <person name="Cao Y."/>
            <person name="Lipzen A."/>
            <person name="Daum C."/>
            <person name="Hundley H."/>
            <person name="Pangilinan J."/>
            <person name="Johnson J."/>
            <person name="Barry K."/>
            <person name="LaButti K."/>
            <person name="Ng V."/>
            <person name="Ahrendt S."/>
            <person name="Min B."/>
            <person name="Choi I.G."/>
            <person name="Park H."/>
            <person name="Plett J.M."/>
            <person name="Magnuson J."/>
            <person name="Spatafora J.W."/>
            <person name="Nagy L.G."/>
            <person name="Henrissat B."/>
            <person name="Grigoriev I.V."/>
            <person name="Yang Z.L."/>
            <person name="Xu J."/>
            <person name="Martin F.M."/>
        </authorList>
    </citation>
    <scope>NUCLEOTIDE SEQUENCE</scope>
    <source>
        <strain evidence="1">KUC20120723A-06</strain>
    </source>
</reference>
<organism evidence="1 2">
    <name type="scientific">Leucogyrophana mollusca</name>
    <dbReference type="NCBI Taxonomy" id="85980"/>
    <lineage>
        <taxon>Eukaryota</taxon>
        <taxon>Fungi</taxon>
        <taxon>Dikarya</taxon>
        <taxon>Basidiomycota</taxon>
        <taxon>Agaricomycotina</taxon>
        <taxon>Agaricomycetes</taxon>
        <taxon>Agaricomycetidae</taxon>
        <taxon>Boletales</taxon>
        <taxon>Boletales incertae sedis</taxon>
        <taxon>Leucogyrophana</taxon>
    </lineage>
</organism>
<proteinExistence type="predicted"/>
<comment type="caution">
    <text evidence="1">The sequence shown here is derived from an EMBL/GenBank/DDBJ whole genome shotgun (WGS) entry which is preliminary data.</text>
</comment>
<evidence type="ECO:0000313" key="2">
    <source>
        <dbReference type="Proteomes" id="UP000790709"/>
    </source>
</evidence>
<gene>
    <name evidence="1" type="ORF">BV22DRAFT_14230</name>
</gene>
<name>A0ACB8C1Y9_9AGAM</name>
<protein>
    <submittedName>
        <fullName evidence="1">Uncharacterized protein</fullName>
    </submittedName>
</protein>